<comment type="similarity">
    <text evidence="1 10">Belongs to the alphaproteobacteria porin family.</text>
</comment>
<protein>
    <recommendedName>
        <fullName evidence="10">Porin</fullName>
    </recommendedName>
</protein>
<dbReference type="Pfam" id="PF02530">
    <property type="entry name" value="Porin_2"/>
    <property type="match status" value="1"/>
</dbReference>
<keyword evidence="13" id="KW-1185">Reference proteome</keyword>
<comment type="domain">
    <text evidence="10">Consists of 16-stranded beta-barrel sheets, with large surface-exposed loops, that form a transmembrane pore at the center of each barrel. The pore is partially ocluded by a peptide loop that folds into the pore lumen.</text>
</comment>
<evidence type="ECO:0000313" key="12">
    <source>
        <dbReference type="EMBL" id="PXW57061.1"/>
    </source>
</evidence>
<keyword evidence="2 10" id="KW-0813">Transport</keyword>
<evidence type="ECO:0000256" key="10">
    <source>
        <dbReference type="RuleBase" id="RU364005"/>
    </source>
</evidence>
<evidence type="ECO:0000256" key="7">
    <source>
        <dbReference type="ARBA" id="ARBA00023114"/>
    </source>
</evidence>
<evidence type="ECO:0000256" key="1">
    <source>
        <dbReference type="ARBA" id="ARBA00009521"/>
    </source>
</evidence>
<evidence type="ECO:0000256" key="11">
    <source>
        <dbReference type="SAM" id="MobiDB-lite"/>
    </source>
</evidence>
<evidence type="ECO:0000256" key="8">
    <source>
        <dbReference type="ARBA" id="ARBA00023136"/>
    </source>
</evidence>
<feature type="signal peptide" evidence="10">
    <location>
        <begin position="1"/>
        <end position="29"/>
    </location>
</feature>
<evidence type="ECO:0000256" key="4">
    <source>
        <dbReference type="ARBA" id="ARBA00022692"/>
    </source>
</evidence>
<dbReference type="Proteomes" id="UP000248021">
    <property type="component" value="Unassembled WGS sequence"/>
</dbReference>
<dbReference type="GO" id="GO:0015288">
    <property type="term" value="F:porin activity"/>
    <property type="evidence" value="ECO:0007669"/>
    <property type="project" value="UniProtKB-KW"/>
</dbReference>
<keyword evidence="6 10" id="KW-0406">Ion transport</keyword>
<keyword evidence="8 10" id="KW-0472">Membrane</keyword>
<evidence type="ECO:0000256" key="5">
    <source>
        <dbReference type="ARBA" id="ARBA00022729"/>
    </source>
</evidence>
<dbReference type="InterPro" id="IPR003684">
    <property type="entry name" value="Porin_alphabac"/>
</dbReference>
<keyword evidence="4 10" id="KW-0812">Transmembrane</keyword>
<comment type="subcellular location">
    <subcellularLocation>
        <location evidence="10">Cell outer membrane</location>
        <topology evidence="10">Multi-pass membrane protein</topology>
    </subcellularLocation>
</comment>
<evidence type="ECO:0000256" key="2">
    <source>
        <dbReference type="ARBA" id="ARBA00022448"/>
    </source>
</evidence>
<dbReference type="GO" id="GO:0009279">
    <property type="term" value="C:cell outer membrane"/>
    <property type="evidence" value="ECO:0007669"/>
    <property type="project" value="UniProtKB-SubCell"/>
</dbReference>
<dbReference type="GO" id="GO:0046930">
    <property type="term" value="C:pore complex"/>
    <property type="evidence" value="ECO:0007669"/>
    <property type="project" value="UniProtKB-KW"/>
</dbReference>
<gene>
    <name evidence="12" type="ORF">C7450_10799</name>
</gene>
<keyword evidence="9 10" id="KW-0998">Cell outer membrane</keyword>
<evidence type="ECO:0000256" key="6">
    <source>
        <dbReference type="ARBA" id="ARBA00023065"/>
    </source>
</evidence>
<name>A0A2V3U3I8_9HYPH</name>
<evidence type="ECO:0000313" key="13">
    <source>
        <dbReference type="Proteomes" id="UP000248021"/>
    </source>
</evidence>
<dbReference type="AlphaFoldDB" id="A0A2V3U3I8"/>
<accession>A0A2V3U3I8</accession>
<feature type="compositionally biased region" description="Acidic residues" evidence="11">
    <location>
        <begin position="65"/>
        <end position="91"/>
    </location>
</feature>
<feature type="chain" id="PRO_5041015350" description="Porin" evidence="10">
    <location>
        <begin position="30"/>
        <end position="441"/>
    </location>
</feature>
<organism evidence="12 13">
    <name type="scientific">Chelatococcus asaccharovorans</name>
    <dbReference type="NCBI Taxonomy" id="28210"/>
    <lineage>
        <taxon>Bacteria</taxon>
        <taxon>Pseudomonadati</taxon>
        <taxon>Pseudomonadota</taxon>
        <taxon>Alphaproteobacteria</taxon>
        <taxon>Hyphomicrobiales</taxon>
        <taxon>Chelatococcaceae</taxon>
        <taxon>Chelatococcus</taxon>
    </lineage>
</organism>
<feature type="region of interest" description="Disordered" evidence="11">
    <location>
        <begin position="44"/>
        <end position="101"/>
    </location>
</feature>
<reference evidence="12 13" key="1">
    <citation type="submission" date="2018-05" db="EMBL/GenBank/DDBJ databases">
        <title>Genomic Encyclopedia of Type Strains, Phase IV (KMG-IV): sequencing the most valuable type-strain genomes for metagenomic binning, comparative biology and taxonomic classification.</title>
        <authorList>
            <person name="Goeker M."/>
        </authorList>
    </citation>
    <scope>NUCLEOTIDE SEQUENCE [LARGE SCALE GENOMIC DNA]</scope>
    <source>
        <strain evidence="12 13">DSM 6462</strain>
    </source>
</reference>
<evidence type="ECO:0000256" key="3">
    <source>
        <dbReference type="ARBA" id="ARBA00022452"/>
    </source>
</evidence>
<comment type="caution">
    <text evidence="12">The sequence shown here is derived from an EMBL/GenBank/DDBJ whole genome shotgun (WGS) entry which is preliminary data.</text>
</comment>
<keyword evidence="3 10" id="KW-1134">Transmembrane beta strand</keyword>
<evidence type="ECO:0000256" key="9">
    <source>
        <dbReference type="ARBA" id="ARBA00023237"/>
    </source>
</evidence>
<dbReference type="GO" id="GO:0006811">
    <property type="term" value="P:monoatomic ion transport"/>
    <property type="evidence" value="ECO:0007669"/>
    <property type="project" value="UniProtKB-KW"/>
</dbReference>
<proteinExistence type="inferred from homology"/>
<keyword evidence="5 10" id="KW-0732">Signal</keyword>
<sequence length="441" mass="46209">MRHRLFAYPGVTVALASLFALPTATGALALAKRRPALQGCTVSVPTPNPIFAAAEGDGARRAQDDDSDSEDSDDGDDGDGDDDDADDDDDSPAGFNVPGSDTCMAISGTATTGMQYDGYRIKAQAKAAAKAAGLAALDTTTFPITASFRLETGQALANGLYLSTALEFSFDTPNGGDNPTFVEASMTLGPYTFGVTDSWFDFWTGEDFVLVARVPSRTVGLAGINRAVTDKVTFSLSAETLESNQNSIQLPDGARVPDGVARLVYDDGTLTLHTAAAYHDVPATALSPGRLGRAGIVGATWQADLFGKSTTISGQVAGAINAAPYIGSQLDRRSVAGLLVADDATRGWSGVVSIGRDLSDTWSANAYVSRYDLYLLQSGSKAGHLRIDRLSANLVWKPLDGFKAGVEGSIAWQDAAISGRLASIPLAARQNSVQVFLERTF</sequence>
<comment type="function">
    <text evidence="10">Forms passive diffusion pores that allow small molecular weight hydrophilic materials across the outer membrane.</text>
</comment>
<dbReference type="EMBL" id="QJJK01000007">
    <property type="protein sequence ID" value="PXW57061.1"/>
    <property type="molecule type" value="Genomic_DNA"/>
</dbReference>
<keyword evidence="7 10" id="KW-0626">Porin</keyword>